<organism evidence="2 3">
    <name type="scientific">Halobacillus alkaliphilus</name>
    <dbReference type="NCBI Taxonomy" id="396056"/>
    <lineage>
        <taxon>Bacteria</taxon>
        <taxon>Bacillati</taxon>
        <taxon>Bacillota</taxon>
        <taxon>Bacilli</taxon>
        <taxon>Bacillales</taxon>
        <taxon>Bacillaceae</taxon>
        <taxon>Halobacillus</taxon>
    </lineage>
</organism>
<dbReference type="OrthoDB" id="1796720at2"/>
<name>A0A1I2K7G2_9BACI</name>
<dbReference type="SUPFAM" id="SSF47413">
    <property type="entry name" value="lambda repressor-like DNA-binding domains"/>
    <property type="match status" value="1"/>
</dbReference>
<evidence type="ECO:0000313" key="3">
    <source>
        <dbReference type="Proteomes" id="UP000198897"/>
    </source>
</evidence>
<dbReference type="GO" id="GO:0003677">
    <property type="term" value="F:DNA binding"/>
    <property type="evidence" value="ECO:0007669"/>
    <property type="project" value="UniProtKB-KW"/>
</dbReference>
<dbReference type="SMART" id="SM00530">
    <property type="entry name" value="HTH_XRE"/>
    <property type="match status" value="1"/>
</dbReference>
<dbReference type="RefSeq" id="WP_089750157.1">
    <property type="nucleotide sequence ID" value="NZ_FOOG01000003.1"/>
</dbReference>
<dbReference type="AlphaFoldDB" id="A0A1I2K7G2"/>
<sequence>MNKEQLRKVVSEKIKLIRVEYGYTQTKMAEVLGLSKKTLVQIEKGRTIAGWTTVVAVCALFQDSEVLKGVLGDAPIEIAETIAHHQVVRPIGKTMGGKVWWTTLKEKEDFLLQQNMISKHYRIIDNQFDRWFSTFEEEEAYRRFGELGK</sequence>
<reference evidence="3" key="1">
    <citation type="submission" date="2016-10" db="EMBL/GenBank/DDBJ databases">
        <authorList>
            <person name="Varghese N."/>
            <person name="Submissions S."/>
        </authorList>
    </citation>
    <scope>NUCLEOTIDE SEQUENCE [LARGE SCALE GENOMIC DNA]</scope>
    <source>
        <strain evidence="3">FP5</strain>
    </source>
</reference>
<dbReference type="InterPro" id="IPR010982">
    <property type="entry name" value="Lambda_DNA-bd_dom_sf"/>
</dbReference>
<dbReference type="EMBL" id="FOOG01000003">
    <property type="protein sequence ID" value="SFF62383.1"/>
    <property type="molecule type" value="Genomic_DNA"/>
</dbReference>
<protein>
    <submittedName>
        <fullName evidence="2">DNA-binding transcriptional regulator, XRE-family HTH domain</fullName>
    </submittedName>
</protein>
<dbReference type="InterPro" id="IPR001387">
    <property type="entry name" value="Cro/C1-type_HTH"/>
</dbReference>
<dbReference type="PROSITE" id="PS50943">
    <property type="entry name" value="HTH_CROC1"/>
    <property type="match status" value="1"/>
</dbReference>
<dbReference type="Proteomes" id="UP000198897">
    <property type="component" value="Unassembled WGS sequence"/>
</dbReference>
<keyword evidence="2" id="KW-0238">DNA-binding</keyword>
<keyword evidence="3" id="KW-1185">Reference proteome</keyword>
<gene>
    <name evidence="2" type="ORF">SAMN05216353_103171</name>
</gene>
<accession>A0A1I2K7G2</accession>
<evidence type="ECO:0000313" key="2">
    <source>
        <dbReference type="EMBL" id="SFF62383.1"/>
    </source>
</evidence>
<dbReference type="CDD" id="cd00093">
    <property type="entry name" value="HTH_XRE"/>
    <property type="match status" value="1"/>
</dbReference>
<dbReference type="Gene3D" id="1.10.260.40">
    <property type="entry name" value="lambda repressor-like DNA-binding domains"/>
    <property type="match status" value="1"/>
</dbReference>
<dbReference type="Pfam" id="PF01381">
    <property type="entry name" value="HTH_3"/>
    <property type="match status" value="1"/>
</dbReference>
<proteinExistence type="predicted"/>
<evidence type="ECO:0000259" key="1">
    <source>
        <dbReference type="PROSITE" id="PS50943"/>
    </source>
</evidence>
<feature type="domain" description="HTH cro/C1-type" evidence="1">
    <location>
        <begin position="14"/>
        <end position="67"/>
    </location>
</feature>